<evidence type="ECO:0000313" key="6">
    <source>
        <dbReference type="Proteomes" id="UP000591941"/>
    </source>
</evidence>
<feature type="active site" description="Proton acceptor" evidence="3">
    <location>
        <position position="66"/>
    </location>
</feature>
<dbReference type="Proteomes" id="UP000591941">
    <property type="component" value="Unassembled WGS sequence"/>
</dbReference>
<dbReference type="InterPro" id="IPR036569">
    <property type="entry name" value="RpiB_LacA_LacB_sf"/>
</dbReference>
<dbReference type="AlphaFoldDB" id="A0A841R6F3"/>
<dbReference type="Pfam" id="PF02502">
    <property type="entry name" value="LacAB_rpiB"/>
    <property type="match status" value="1"/>
</dbReference>
<sequence length="152" mass="16093">MMKIVIGSDHGGFHLKETIRRELAEEGYEVKDVGTHSLDSCDYPLIAQDATAAILAGEAELGILICGTGIGIGIAANKVPGIRAALCHDVFSAKASRAHNNANILTMGERVIGPGLALEIVHAFLEGQFEGGRHERRVNEITALEQGGATHE</sequence>
<keyword evidence="6" id="KW-1185">Reference proteome</keyword>
<dbReference type="Gene3D" id="3.40.1400.10">
    <property type="entry name" value="Sugar-phosphate isomerase, RpiB/LacA/LacB"/>
    <property type="match status" value="1"/>
</dbReference>
<keyword evidence="2 5" id="KW-0413">Isomerase</keyword>
<feature type="binding site" evidence="4">
    <location>
        <position position="137"/>
    </location>
    <ligand>
        <name>D-ribulose 5-phosphate</name>
        <dbReference type="ChEBI" id="CHEBI:58121"/>
    </ligand>
</feature>
<protein>
    <submittedName>
        <fullName evidence="5">Ribose 5-phosphate isomerase B</fullName>
        <ecNumber evidence="5">5.3.1.6</ecNumber>
    </submittedName>
</protein>
<dbReference type="NCBIfam" id="TIGR01120">
    <property type="entry name" value="rpiB"/>
    <property type="match status" value="1"/>
</dbReference>
<evidence type="ECO:0000256" key="3">
    <source>
        <dbReference type="PIRSR" id="PIRSR005384-1"/>
    </source>
</evidence>
<comment type="caution">
    <text evidence="5">The sequence shown here is derived from an EMBL/GenBank/DDBJ whole genome shotgun (WGS) entry which is preliminary data.</text>
</comment>
<feature type="binding site" evidence="4">
    <location>
        <begin position="9"/>
        <end position="10"/>
    </location>
    <ligand>
        <name>D-ribulose 5-phosphate</name>
        <dbReference type="ChEBI" id="CHEBI:58121"/>
    </ligand>
</feature>
<evidence type="ECO:0000256" key="1">
    <source>
        <dbReference type="ARBA" id="ARBA00008754"/>
    </source>
</evidence>
<name>A0A841R6F3_9FIRM</name>
<feature type="active site" description="Proton donor" evidence="3">
    <location>
        <position position="99"/>
    </location>
</feature>
<feature type="binding site" evidence="4">
    <location>
        <position position="110"/>
    </location>
    <ligand>
        <name>D-ribulose 5-phosphate</name>
        <dbReference type="ChEBI" id="CHEBI:58121"/>
    </ligand>
</feature>
<dbReference type="NCBIfam" id="NF004051">
    <property type="entry name" value="PRK05571.1"/>
    <property type="match status" value="1"/>
</dbReference>
<dbReference type="PANTHER" id="PTHR43732:SF1">
    <property type="entry name" value="RIBOSE 5-PHOSPHATE ISOMERASE"/>
    <property type="match status" value="1"/>
</dbReference>
<proteinExistence type="inferred from homology"/>
<dbReference type="InterPro" id="IPR003500">
    <property type="entry name" value="RpiB_LacA_LacB"/>
</dbReference>
<evidence type="ECO:0000256" key="2">
    <source>
        <dbReference type="ARBA" id="ARBA00023235"/>
    </source>
</evidence>
<accession>A0A841R6F3</accession>
<dbReference type="NCBIfam" id="TIGR00689">
    <property type="entry name" value="rpiB_lacA_lacB"/>
    <property type="match status" value="1"/>
</dbReference>
<feature type="binding site" evidence="4">
    <location>
        <begin position="67"/>
        <end position="71"/>
    </location>
    <ligand>
        <name>D-ribulose 5-phosphate</name>
        <dbReference type="ChEBI" id="CHEBI:58121"/>
    </ligand>
</feature>
<dbReference type="GO" id="GO:0004751">
    <property type="term" value="F:ribose-5-phosphate isomerase activity"/>
    <property type="evidence" value="ECO:0007669"/>
    <property type="project" value="UniProtKB-EC"/>
</dbReference>
<feature type="binding site" evidence="4">
    <location>
        <position position="133"/>
    </location>
    <ligand>
        <name>D-ribulose 5-phosphate</name>
        <dbReference type="ChEBI" id="CHEBI:58121"/>
    </ligand>
</feature>
<evidence type="ECO:0000256" key="4">
    <source>
        <dbReference type="PIRSR" id="PIRSR005384-2"/>
    </source>
</evidence>
<dbReference type="PIRSF" id="PIRSF005384">
    <property type="entry name" value="RpiB_LacA_B"/>
    <property type="match status" value="1"/>
</dbReference>
<dbReference type="PANTHER" id="PTHR43732">
    <property type="entry name" value="RIBOSE 5-PHOSPHATE ISOMERASE-RELATED"/>
    <property type="match status" value="1"/>
</dbReference>
<comment type="similarity">
    <text evidence="1">Belongs to the LacAB/RpiB family.</text>
</comment>
<dbReference type="SUPFAM" id="SSF89623">
    <property type="entry name" value="Ribose/Galactose isomerase RpiB/AlsB"/>
    <property type="match status" value="1"/>
</dbReference>
<feature type="binding site" evidence="4">
    <location>
        <position position="100"/>
    </location>
    <ligand>
        <name>D-ribulose 5-phosphate</name>
        <dbReference type="ChEBI" id="CHEBI:58121"/>
    </ligand>
</feature>
<evidence type="ECO:0000313" key="5">
    <source>
        <dbReference type="EMBL" id="MBB6478102.1"/>
    </source>
</evidence>
<organism evidence="5 6">
    <name type="scientific">Negativicoccus succinicivorans</name>
    <dbReference type="NCBI Taxonomy" id="620903"/>
    <lineage>
        <taxon>Bacteria</taxon>
        <taxon>Bacillati</taxon>
        <taxon>Bacillota</taxon>
        <taxon>Negativicutes</taxon>
        <taxon>Veillonellales</taxon>
        <taxon>Veillonellaceae</taxon>
        <taxon>Negativicoccus</taxon>
    </lineage>
</organism>
<dbReference type="InterPro" id="IPR004785">
    <property type="entry name" value="RpiB"/>
</dbReference>
<gene>
    <name evidence="5" type="ORF">HNR45_001163</name>
</gene>
<dbReference type="InterPro" id="IPR051812">
    <property type="entry name" value="SPI_LacAB/RpiB"/>
</dbReference>
<dbReference type="GO" id="GO:0005975">
    <property type="term" value="P:carbohydrate metabolic process"/>
    <property type="evidence" value="ECO:0007669"/>
    <property type="project" value="InterPro"/>
</dbReference>
<dbReference type="EC" id="5.3.1.6" evidence="5"/>
<dbReference type="EMBL" id="JACHHI010000005">
    <property type="protein sequence ID" value="MBB6478102.1"/>
    <property type="molecule type" value="Genomic_DNA"/>
</dbReference>
<reference evidence="5 6" key="1">
    <citation type="submission" date="2020-08" db="EMBL/GenBank/DDBJ databases">
        <title>Genomic Encyclopedia of Type Strains, Phase IV (KMG-IV): sequencing the most valuable type-strain genomes for metagenomic binning, comparative biology and taxonomic classification.</title>
        <authorList>
            <person name="Goeker M."/>
        </authorList>
    </citation>
    <scope>NUCLEOTIDE SEQUENCE [LARGE SCALE GENOMIC DNA]</scope>
    <source>
        <strain evidence="5 6">DSM 21255</strain>
    </source>
</reference>